<dbReference type="PANTHER" id="PTHR33446">
    <property type="entry name" value="PROTEIN TONB-RELATED"/>
    <property type="match status" value="1"/>
</dbReference>
<evidence type="ECO:0000313" key="5">
    <source>
        <dbReference type="Proteomes" id="UP001501692"/>
    </source>
</evidence>
<comment type="caution">
    <text evidence="4">The sequence shown here is derived from an EMBL/GenBank/DDBJ whole genome shotgun (WGS) entry which is preliminary data.</text>
</comment>
<feature type="transmembrane region" description="Helical" evidence="1">
    <location>
        <begin position="99"/>
        <end position="124"/>
    </location>
</feature>
<feature type="transmembrane region" description="Helical" evidence="1">
    <location>
        <begin position="34"/>
        <end position="51"/>
    </location>
</feature>
<feature type="transmembrane region" description="Helical" evidence="1">
    <location>
        <begin position="6"/>
        <end position="22"/>
    </location>
</feature>
<keyword evidence="5" id="KW-1185">Reference proteome</keyword>
<feature type="domain" description="TonB C-terminal" evidence="2">
    <location>
        <begin position="460"/>
        <end position="528"/>
    </location>
</feature>
<feature type="domain" description="TonB C-terminal" evidence="2">
    <location>
        <begin position="603"/>
        <end position="663"/>
    </location>
</feature>
<evidence type="ECO:0000256" key="1">
    <source>
        <dbReference type="SAM" id="Phobius"/>
    </source>
</evidence>
<evidence type="ECO:0000259" key="3">
    <source>
        <dbReference type="Pfam" id="PF05569"/>
    </source>
</evidence>
<keyword evidence="1" id="KW-1133">Transmembrane helix</keyword>
<dbReference type="EMBL" id="BAABJK010000004">
    <property type="protein sequence ID" value="GAA4962943.1"/>
    <property type="molecule type" value="Genomic_DNA"/>
</dbReference>
<dbReference type="CDD" id="cd07341">
    <property type="entry name" value="M56_BlaR1_MecR1_like"/>
    <property type="match status" value="1"/>
</dbReference>
<dbReference type="Gene3D" id="3.30.1150.10">
    <property type="match status" value="3"/>
</dbReference>
<organism evidence="4 5">
    <name type="scientific">Algibacter aquimarinus</name>
    <dbReference type="NCBI Taxonomy" id="1136748"/>
    <lineage>
        <taxon>Bacteria</taxon>
        <taxon>Pseudomonadati</taxon>
        <taxon>Bacteroidota</taxon>
        <taxon>Flavobacteriia</taxon>
        <taxon>Flavobacteriales</taxon>
        <taxon>Flavobacteriaceae</taxon>
        <taxon>Algibacter</taxon>
    </lineage>
</organism>
<dbReference type="InterPro" id="IPR051045">
    <property type="entry name" value="TonB-dependent_transducer"/>
</dbReference>
<dbReference type="Pfam" id="PF03544">
    <property type="entry name" value="TonB_C"/>
    <property type="match status" value="2"/>
</dbReference>
<accession>A0ABP9H7C5</accession>
<evidence type="ECO:0000259" key="2">
    <source>
        <dbReference type="Pfam" id="PF03544"/>
    </source>
</evidence>
<dbReference type="PANTHER" id="PTHR33446:SF2">
    <property type="entry name" value="PROTEIN TONB"/>
    <property type="match status" value="1"/>
</dbReference>
<dbReference type="InterPro" id="IPR037682">
    <property type="entry name" value="TonB_C"/>
</dbReference>
<feature type="transmembrane region" description="Helical" evidence="1">
    <location>
        <begin position="131"/>
        <end position="153"/>
    </location>
</feature>
<dbReference type="SUPFAM" id="SSF74653">
    <property type="entry name" value="TolA/TonB C-terminal domain"/>
    <property type="match status" value="2"/>
</dbReference>
<gene>
    <name evidence="4" type="ORF">GCM10023315_09050</name>
</gene>
<dbReference type="Pfam" id="PF05569">
    <property type="entry name" value="Peptidase_M56"/>
    <property type="match status" value="1"/>
</dbReference>
<name>A0ABP9H7C5_9FLAO</name>
<proteinExistence type="predicted"/>
<feature type="domain" description="Peptidase M56" evidence="3">
    <location>
        <begin position="156"/>
        <end position="259"/>
    </location>
</feature>
<protein>
    <submittedName>
        <fullName evidence="4">Uncharacterized protein</fullName>
    </submittedName>
</protein>
<reference evidence="5" key="1">
    <citation type="journal article" date="2019" name="Int. J. Syst. Evol. Microbiol.">
        <title>The Global Catalogue of Microorganisms (GCM) 10K type strain sequencing project: providing services to taxonomists for standard genome sequencing and annotation.</title>
        <authorList>
            <consortium name="The Broad Institute Genomics Platform"/>
            <consortium name="The Broad Institute Genome Sequencing Center for Infectious Disease"/>
            <person name="Wu L."/>
            <person name="Ma J."/>
        </authorList>
    </citation>
    <scope>NUCLEOTIDE SEQUENCE [LARGE SCALE GENOMIC DNA]</scope>
    <source>
        <strain evidence="5">JCM 18287</strain>
    </source>
</reference>
<dbReference type="Proteomes" id="UP001501692">
    <property type="component" value="Unassembled WGS sequence"/>
</dbReference>
<keyword evidence="1" id="KW-0812">Transmembrane</keyword>
<evidence type="ECO:0000313" key="4">
    <source>
        <dbReference type="EMBL" id="GAA4962943.1"/>
    </source>
</evidence>
<dbReference type="RefSeq" id="WP_345165019.1">
    <property type="nucleotide sequence ID" value="NZ_BAABJK010000004.1"/>
</dbReference>
<dbReference type="InterPro" id="IPR008756">
    <property type="entry name" value="Peptidase_M56"/>
</dbReference>
<sequence>MLHYILQTIAFQLIFLLLYDVFLRKETFFKWNRLYLLSTVVLSLILPFIKVDSFKKVVPQDYIISLPEVVIGQSSGKLNNTINLNPVILERNTISFWEIIFYIGLSIALCLFVYKLIKIFVLIIKNPKQAIGNIILVELFNSTAAFSFFHYIFLGERIDAEEKETILKHELIHTQQKHTLDLLFFELLRIAFWFNPLVYIYQNRMATLHEFIADANAVKHQDKNAYYQNLLSQVFETKNISFINTFFKQSLIKKRIVMLSKAKSKQSHLFKYALLIPMVFAMLIYTSAEAQEAEKENIDLSQYSYTSVKGEKPVGEKKKIHEKYESFLKKNKDYVGWSNIDKEKNTINYSVHNVNEKVPEGFSKSELSFPDGTSYVTYFKWEPKEPSTNFSKEKKEKVIELLRSRAKYKDSTEVPFAVVEEAPIFPGCESLTTNNAKKECMSRSISRHVNRNFNTDLATELGLKGRQRISLIFKIDIEGNITGVKSRAPHPSLEEEAIRVIKTLPKMIPGRQKGKIVSVTYSLPIIFQVLDKANDNETDLVLQDEVEVPFAVIENVPVYPGCEDLENNAEMKNCMNEKLAKYVVENFDTKKASEYGLVGRQRINVIFKIDTKGNIIGIKSRGPHPVLETEAIRVISSLPKMKPGMQKGKAVTVPYSLPIIFDIKGKQASDKVNELIDKEETLDETTLPFAIVEVAPVLPECQDLENENEKRECTSIGIQKFIAEKFNTKMAQQLGLKGKQRINIVFKITKKGSIEIEKSRAPHPDLEAEAIRVVKSIPRLIPGENKGEKIDVLYSVPIIFQVADKK</sequence>
<keyword evidence="1" id="KW-0472">Membrane</keyword>